<organism evidence="2 3">
    <name type="scientific">Lutispora thermophila DSM 19022</name>
    <dbReference type="NCBI Taxonomy" id="1122184"/>
    <lineage>
        <taxon>Bacteria</taxon>
        <taxon>Bacillati</taxon>
        <taxon>Bacillota</taxon>
        <taxon>Clostridia</taxon>
        <taxon>Lutisporales</taxon>
        <taxon>Lutisporaceae</taxon>
        <taxon>Lutispora</taxon>
    </lineage>
</organism>
<dbReference type="InterPro" id="IPR001466">
    <property type="entry name" value="Beta-lactam-related"/>
</dbReference>
<reference evidence="2 3" key="1">
    <citation type="submission" date="2016-11" db="EMBL/GenBank/DDBJ databases">
        <authorList>
            <person name="Jaros S."/>
            <person name="Januszkiewicz K."/>
            <person name="Wedrychowicz H."/>
        </authorList>
    </citation>
    <scope>NUCLEOTIDE SEQUENCE [LARGE SCALE GENOMIC DNA]</scope>
    <source>
        <strain evidence="2 3">DSM 19022</strain>
    </source>
</reference>
<dbReference type="Proteomes" id="UP000184442">
    <property type="component" value="Unassembled WGS sequence"/>
</dbReference>
<dbReference type="InterPro" id="IPR050491">
    <property type="entry name" value="AmpC-like"/>
</dbReference>
<dbReference type="STRING" id="1122184.SAMN02745176_02394"/>
<keyword evidence="3" id="KW-1185">Reference proteome</keyword>
<evidence type="ECO:0000313" key="3">
    <source>
        <dbReference type="Proteomes" id="UP000184442"/>
    </source>
</evidence>
<dbReference type="Pfam" id="PF00144">
    <property type="entry name" value="Beta-lactamase"/>
    <property type="match status" value="1"/>
</dbReference>
<name>A0A1M6GK13_9FIRM</name>
<dbReference type="PANTHER" id="PTHR46825">
    <property type="entry name" value="D-ALANYL-D-ALANINE-CARBOXYPEPTIDASE/ENDOPEPTIDASE AMPH"/>
    <property type="match status" value="1"/>
</dbReference>
<gene>
    <name evidence="2" type="ORF">SAMN02745176_02394</name>
</gene>
<feature type="domain" description="Beta-lactamase-related" evidence="1">
    <location>
        <begin position="8"/>
        <end position="353"/>
    </location>
</feature>
<protein>
    <submittedName>
        <fullName evidence="2">CubicO group peptidase, beta-lactamase class C family</fullName>
    </submittedName>
</protein>
<dbReference type="InterPro" id="IPR012338">
    <property type="entry name" value="Beta-lactam/transpept-like"/>
</dbReference>
<accession>A0A1M6GK13</accession>
<sequence length="470" mass="52875">MYFNVSELDQKLAEKIKEKNLPGVSVCIRGPEGVILEKGYGYADGNMTRLVDGDTIYGIASLSKSMTTLACAILATEGKLSFDDPVYKYFPNFEVPGNPKDSVTLRHLAMHTAGIPPMEPLEWSIAMNTSGRNSRWLREMRRTAINKMDNIHQIIDYIAEGRYPTLGGPGEYMSYSNEGYAILSYVVDMAAGVTLEEFLKERVFEPIGMNRTVIDYDCSEAKAISGGNITQLFGYDDDGKLYADDNWSILPPFRGCACVKSTAHDMARYYQCLSNNGIIDGRQAIPSKAVEILVGDEFPEQEKAFYCLGLNKRVKNGHVICEHSGGLHGVSSFGGFFKGENYGFSVLCNMSEEDVEDLGWMMYNMVMGRPLEEDHYWLHPTGTDFTQPEMLVGTYRCHEGIPVDIKVYIKDGKLMVADSVGEMTTKYCGETWFQAFRQEPVPAKRLRFWVRNGKAWGVTVYTRLYQRVDD</sequence>
<dbReference type="EMBL" id="FQZS01000016">
    <property type="protein sequence ID" value="SHJ10273.1"/>
    <property type="molecule type" value="Genomic_DNA"/>
</dbReference>
<dbReference type="RefSeq" id="WP_073026433.1">
    <property type="nucleotide sequence ID" value="NZ_FQZS01000016.1"/>
</dbReference>
<dbReference type="PANTHER" id="PTHR46825:SF9">
    <property type="entry name" value="BETA-LACTAMASE-RELATED DOMAIN-CONTAINING PROTEIN"/>
    <property type="match status" value="1"/>
</dbReference>
<dbReference type="AlphaFoldDB" id="A0A1M6GK13"/>
<dbReference type="SUPFAM" id="SSF56601">
    <property type="entry name" value="beta-lactamase/transpeptidase-like"/>
    <property type="match status" value="1"/>
</dbReference>
<evidence type="ECO:0000313" key="2">
    <source>
        <dbReference type="EMBL" id="SHJ10273.1"/>
    </source>
</evidence>
<dbReference type="Gene3D" id="3.40.710.10">
    <property type="entry name" value="DD-peptidase/beta-lactamase superfamily"/>
    <property type="match status" value="1"/>
</dbReference>
<dbReference type="OrthoDB" id="9797709at2"/>
<evidence type="ECO:0000259" key="1">
    <source>
        <dbReference type="Pfam" id="PF00144"/>
    </source>
</evidence>
<proteinExistence type="predicted"/>